<accession>A0AAE0IWS6</accession>
<keyword evidence="1" id="KW-0812">Transmembrane</keyword>
<proteinExistence type="predicted"/>
<comment type="caution">
    <text evidence="2">The sequence shown here is derived from an EMBL/GenBank/DDBJ whole genome shotgun (WGS) entry which is preliminary data.</text>
</comment>
<gene>
    <name evidence="2" type="ORF">B0T19DRAFT_107715</name>
</gene>
<feature type="transmembrane region" description="Helical" evidence="1">
    <location>
        <begin position="111"/>
        <end position="132"/>
    </location>
</feature>
<dbReference type="Proteomes" id="UP001286456">
    <property type="component" value="Unassembled WGS sequence"/>
</dbReference>
<evidence type="ECO:0000313" key="3">
    <source>
        <dbReference type="Proteomes" id="UP001286456"/>
    </source>
</evidence>
<protein>
    <submittedName>
        <fullName evidence="2">Uncharacterized protein</fullName>
    </submittedName>
</protein>
<reference evidence="2" key="2">
    <citation type="submission" date="2023-06" db="EMBL/GenBank/DDBJ databases">
        <authorList>
            <consortium name="Lawrence Berkeley National Laboratory"/>
            <person name="Haridas S."/>
            <person name="Hensen N."/>
            <person name="Bonometti L."/>
            <person name="Westerberg I."/>
            <person name="Brannstrom I.O."/>
            <person name="Guillou S."/>
            <person name="Cros-Aarteil S."/>
            <person name="Calhoun S."/>
            <person name="Kuo A."/>
            <person name="Mondo S."/>
            <person name="Pangilinan J."/>
            <person name="Riley R."/>
            <person name="Labutti K."/>
            <person name="Andreopoulos B."/>
            <person name="Lipzen A."/>
            <person name="Chen C."/>
            <person name="Yanf M."/>
            <person name="Daum C."/>
            <person name="Ng V."/>
            <person name="Clum A."/>
            <person name="Steindorff A."/>
            <person name="Ohm R."/>
            <person name="Martin F."/>
            <person name="Silar P."/>
            <person name="Natvig D."/>
            <person name="Lalanne C."/>
            <person name="Gautier V."/>
            <person name="Ament-Velasquez S.L."/>
            <person name="Kruys A."/>
            <person name="Hutchinson M.I."/>
            <person name="Powell A.J."/>
            <person name="Barry K."/>
            <person name="Miller A.N."/>
            <person name="Grigoriev I.V."/>
            <person name="Debuchy R."/>
            <person name="Gladieux P."/>
            <person name="Thoren M.H."/>
            <person name="Johannesson H."/>
        </authorList>
    </citation>
    <scope>NUCLEOTIDE SEQUENCE</scope>
    <source>
        <strain evidence="2">SMH4131-1</strain>
    </source>
</reference>
<evidence type="ECO:0000256" key="1">
    <source>
        <dbReference type="SAM" id="Phobius"/>
    </source>
</evidence>
<reference evidence="2" key="1">
    <citation type="journal article" date="2023" name="Mol. Phylogenet. Evol.">
        <title>Genome-scale phylogeny and comparative genomics of the fungal order Sordariales.</title>
        <authorList>
            <person name="Hensen N."/>
            <person name="Bonometti L."/>
            <person name="Westerberg I."/>
            <person name="Brannstrom I.O."/>
            <person name="Guillou S."/>
            <person name="Cros-Aarteil S."/>
            <person name="Calhoun S."/>
            <person name="Haridas S."/>
            <person name="Kuo A."/>
            <person name="Mondo S."/>
            <person name="Pangilinan J."/>
            <person name="Riley R."/>
            <person name="LaButti K."/>
            <person name="Andreopoulos B."/>
            <person name="Lipzen A."/>
            <person name="Chen C."/>
            <person name="Yan M."/>
            <person name="Daum C."/>
            <person name="Ng V."/>
            <person name="Clum A."/>
            <person name="Steindorff A."/>
            <person name="Ohm R.A."/>
            <person name="Martin F."/>
            <person name="Silar P."/>
            <person name="Natvig D.O."/>
            <person name="Lalanne C."/>
            <person name="Gautier V."/>
            <person name="Ament-Velasquez S.L."/>
            <person name="Kruys A."/>
            <person name="Hutchinson M.I."/>
            <person name="Powell A.J."/>
            <person name="Barry K."/>
            <person name="Miller A.N."/>
            <person name="Grigoriev I.V."/>
            <person name="Debuchy R."/>
            <person name="Gladieux P."/>
            <person name="Hiltunen Thoren M."/>
            <person name="Johannesson H."/>
        </authorList>
    </citation>
    <scope>NUCLEOTIDE SEQUENCE</scope>
    <source>
        <strain evidence="2">SMH4131-1</strain>
    </source>
</reference>
<keyword evidence="3" id="KW-1185">Reference proteome</keyword>
<feature type="transmembrane region" description="Helical" evidence="1">
    <location>
        <begin position="600"/>
        <end position="625"/>
    </location>
</feature>
<feature type="transmembrane region" description="Helical" evidence="1">
    <location>
        <begin position="42"/>
        <end position="61"/>
    </location>
</feature>
<sequence>MPSSSRHLAPNSRFLLFTSPLFQLLACMAIDKKPSAPIRYHAAPACIALLYLTSLLVPWGLTCKLGFNVITPGQNIQSEDVNISGAATQKDQTNSASRTRSLMYAIDASNYVSALASLPAIYALLARAAVVVTQRTKPSRTLNVRQLFDLADRNFLRHMLGSSRSGTWLTWFGAALIILAVALPPIRASLVTTETVVFPIQQAYYGGPFSTLLPYHWVSDFVGLDPSLAQIVKAPQRTVAERTRNDIVNSHTGQYHLSSWYELGQHYASSLPSNTQTGLFRQHALRMGVGDIECSLHDTYKIIVPGPCPGRNPLVLTYNNPNVTGTICVPGDIAGSPWNTTSRDEQGLVESLIMTIVAPVSANRIAYAKKYNVSVDHFTPLAVTVNCTARTRLGYFELGNNYNGGKFGPILNKFPATGEYEFSDGLDGSAGYDKAKIWDDINHSNPDSSPPAPGPLAIVAMALFGNGSFFEQAQHITEYGDALSRALCAQSQIPFQRSMSSSLFLPCDMMETRDDVEQTMSAAGFDYLAGKDADWGWANARLVEMVWHMGNPSFGPTIIGDAMYYANRALLEGAAFQNTTEANEIWHAEGVPVFRPKVSLLALIVVSILLGLQVVGILVLVGFIYSMPTWTDTLDAMAVAKITHQIEDGGVIAAGGLEELNERAWRRLESVDALVGVDERFQMVEEGGGGGADDAASVNSGVTAVEEARDRLRVGAVGLVRRELRQSIKAVGGGSVGRV</sequence>
<name>A0AAE0IWS6_9PEZI</name>
<keyword evidence="1" id="KW-0472">Membrane</keyword>
<feature type="transmembrane region" description="Helical" evidence="1">
    <location>
        <begin position="166"/>
        <end position="186"/>
    </location>
</feature>
<keyword evidence="1" id="KW-1133">Transmembrane helix</keyword>
<evidence type="ECO:0000313" key="2">
    <source>
        <dbReference type="EMBL" id="KAK3332609.1"/>
    </source>
</evidence>
<dbReference type="AlphaFoldDB" id="A0AAE0IWS6"/>
<dbReference type="EMBL" id="JAUEPO010000002">
    <property type="protein sequence ID" value="KAK3332609.1"/>
    <property type="molecule type" value="Genomic_DNA"/>
</dbReference>
<organism evidence="2 3">
    <name type="scientific">Cercophora scortea</name>
    <dbReference type="NCBI Taxonomy" id="314031"/>
    <lineage>
        <taxon>Eukaryota</taxon>
        <taxon>Fungi</taxon>
        <taxon>Dikarya</taxon>
        <taxon>Ascomycota</taxon>
        <taxon>Pezizomycotina</taxon>
        <taxon>Sordariomycetes</taxon>
        <taxon>Sordariomycetidae</taxon>
        <taxon>Sordariales</taxon>
        <taxon>Lasiosphaeriaceae</taxon>
        <taxon>Cercophora</taxon>
    </lineage>
</organism>
<feature type="transmembrane region" description="Helical" evidence="1">
    <location>
        <begin position="12"/>
        <end position="30"/>
    </location>
</feature>